<dbReference type="InterPro" id="IPR003489">
    <property type="entry name" value="RHF/RaiA"/>
</dbReference>
<gene>
    <name evidence="1" type="ORF">ABC977_12075</name>
</gene>
<protein>
    <submittedName>
        <fullName evidence="1">HPF/RaiA family ribosome-associated protein</fullName>
    </submittedName>
</protein>
<name>A0ABV4BF32_9GAMM</name>
<dbReference type="Pfam" id="PF02482">
    <property type="entry name" value="Ribosomal_S30AE"/>
    <property type="match status" value="1"/>
</dbReference>
<accession>A0ABV4BF32</accession>
<reference evidence="1 2" key="1">
    <citation type="submission" date="2024-05" db="EMBL/GenBank/DDBJ databases">
        <title>Genome Sequence and Characterization of the New Strain Purple Sulfur Bacterium of Genus Thioalkalicoccus.</title>
        <authorList>
            <person name="Bryantseva I.A."/>
            <person name="Kyndt J.A."/>
            <person name="Imhoff J.F."/>
        </authorList>
    </citation>
    <scope>NUCLEOTIDE SEQUENCE [LARGE SCALE GENOMIC DNA]</scope>
    <source>
        <strain evidence="1 2">Um2</strain>
    </source>
</reference>
<dbReference type="SUPFAM" id="SSF69754">
    <property type="entry name" value="Ribosome binding protein Y (YfiA homologue)"/>
    <property type="match status" value="1"/>
</dbReference>
<keyword evidence="2" id="KW-1185">Reference proteome</keyword>
<comment type="caution">
    <text evidence="1">The sequence shown here is derived from an EMBL/GenBank/DDBJ whole genome shotgun (WGS) entry which is preliminary data.</text>
</comment>
<dbReference type="InterPro" id="IPR036567">
    <property type="entry name" value="RHF-like"/>
</dbReference>
<organism evidence="1 2">
    <name type="scientific">Thioalkalicoccus limnaeus</name>
    <dbReference type="NCBI Taxonomy" id="120681"/>
    <lineage>
        <taxon>Bacteria</taxon>
        <taxon>Pseudomonadati</taxon>
        <taxon>Pseudomonadota</taxon>
        <taxon>Gammaproteobacteria</taxon>
        <taxon>Chromatiales</taxon>
        <taxon>Chromatiaceae</taxon>
        <taxon>Thioalkalicoccus</taxon>
    </lineage>
</organism>
<dbReference type="Proteomes" id="UP001564408">
    <property type="component" value="Unassembled WGS sequence"/>
</dbReference>
<dbReference type="EMBL" id="JBDKXB010000016">
    <property type="protein sequence ID" value="MEY6433139.1"/>
    <property type="molecule type" value="Genomic_DNA"/>
</dbReference>
<sequence>MSIRISGDLLALDASIRSIIEQQAQRLAARFPERGLRTEAKILEEFDPVRGHRIRCELKLDFPGGRQVVVREARREATEAVLAAFAAVKVQVRRLIRPTLPQTSEEATPPLQAVGIRH</sequence>
<evidence type="ECO:0000313" key="1">
    <source>
        <dbReference type="EMBL" id="MEY6433139.1"/>
    </source>
</evidence>
<evidence type="ECO:0000313" key="2">
    <source>
        <dbReference type="Proteomes" id="UP001564408"/>
    </source>
</evidence>
<dbReference type="RefSeq" id="WP_369667526.1">
    <property type="nucleotide sequence ID" value="NZ_JBDKXB010000016.1"/>
</dbReference>
<proteinExistence type="predicted"/>
<dbReference type="Gene3D" id="3.30.160.100">
    <property type="entry name" value="Ribosome hibernation promotion factor-like"/>
    <property type="match status" value="1"/>
</dbReference>